<evidence type="ECO:0000256" key="1">
    <source>
        <dbReference type="ARBA" id="ARBA00022741"/>
    </source>
</evidence>
<accession>A0A2G2YU54</accession>
<reference evidence="5 6" key="1">
    <citation type="journal article" date="2014" name="Nat. Genet.">
        <title>Genome sequence of the hot pepper provides insights into the evolution of pungency in Capsicum species.</title>
        <authorList>
            <person name="Kim S."/>
            <person name="Park M."/>
            <person name="Yeom S.I."/>
            <person name="Kim Y.M."/>
            <person name="Lee J.M."/>
            <person name="Lee H.A."/>
            <person name="Seo E."/>
            <person name="Choi J."/>
            <person name="Cheong K."/>
            <person name="Kim K.T."/>
            <person name="Jung K."/>
            <person name="Lee G.W."/>
            <person name="Oh S.K."/>
            <person name="Bae C."/>
            <person name="Kim S.B."/>
            <person name="Lee H.Y."/>
            <person name="Kim S.Y."/>
            <person name="Kim M.S."/>
            <person name="Kang B.C."/>
            <person name="Jo Y.D."/>
            <person name="Yang H.B."/>
            <person name="Jeong H.J."/>
            <person name="Kang W.H."/>
            <person name="Kwon J.K."/>
            <person name="Shin C."/>
            <person name="Lim J.Y."/>
            <person name="Park J.H."/>
            <person name="Huh J.H."/>
            <person name="Kim J.S."/>
            <person name="Kim B.D."/>
            <person name="Cohen O."/>
            <person name="Paran I."/>
            <person name="Suh M.C."/>
            <person name="Lee S.B."/>
            <person name="Kim Y.K."/>
            <person name="Shin Y."/>
            <person name="Noh S.J."/>
            <person name="Park J."/>
            <person name="Seo Y.S."/>
            <person name="Kwon S.Y."/>
            <person name="Kim H.A."/>
            <person name="Park J.M."/>
            <person name="Kim H.J."/>
            <person name="Choi S.B."/>
            <person name="Bosland P.W."/>
            <person name="Reeves G."/>
            <person name="Jo S.H."/>
            <person name="Lee B.W."/>
            <person name="Cho H.T."/>
            <person name="Choi H.S."/>
            <person name="Lee M.S."/>
            <person name="Yu Y."/>
            <person name="Do Choi Y."/>
            <person name="Park B.S."/>
            <person name="van Deynze A."/>
            <person name="Ashrafi H."/>
            <person name="Hill T."/>
            <person name="Kim W.T."/>
            <person name="Pai H.S."/>
            <person name="Ahn H.K."/>
            <person name="Yeam I."/>
            <person name="Giovannoni J.J."/>
            <person name="Rose J.K."/>
            <person name="Sorensen I."/>
            <person name="Lee S.J."/>
            <person name="Kim R.W."/>
            <person name="Choi I.Y."/>
            <person name="Choi B.S."/>
            <person name="Lim J.S."/>
            <person name="Lee Y.H."/>
            <person name="Choi D."/>
        </authorList>
    </citation>
    <scope>NUCLEOTIDE SEQUENCE [LARGE SCALE GENOMIC DNA]</scope>
    <source>
        <strain evidence="6">cv. CM334</strain>
    </source>
</reference>
<evidence type="ECO:0000313" key="5">
    <source>
        <dbReference type="EMBL" id="PHT73234.1"/>
    </source>
</evidence>
<name>A0A2G2YU54_CAPAN</name>
<protein>
    <recommendedName>
        <fullName evidence="4">Disease resistance protein winged helix domain-containing protein</fullName>
    </recommendedName>
</protein>
<dbReference type="PANTHER" id="PTHR15140:SF33">
    <property type="entry name" value="LATE BLIGHT RESISTANCE PROTEIN HOMOLOG R1A-3 ISOFORM X1"/>
    <property type="match status" value="1"/>
</dbReference>
<dbReference type="SUPFAM" id="SSF52058">
    <property type="entry name" value="L domain-like"/>
    <property type="match status" value="1"/>
</dbReference>
<keyword evidence="1" id="KW-0547">Nucleotide-binding</keyword>
<evidence type="ECO:0000256" key="3">
    <source>
        <dbReference type="ARBA" id="ARBA00022840"/>
    </source>
</evidence>
<keyword evidence="3" id="KW-0067">ATP-binding</keyword>
<comment type="caution">
    <text evidence="5">The sequence shown here is derived from an EMBL/GenBank/DDBJ whole genome shotgun (WGS) entry which is preliminary data.</text>
</comment>
<dbReference type="PANTHER" id="PTHR15140">
    <property type="entry name" value="TUBULIN-SPECIFIC CHAPERONE E"/>
    <property type="match status" value="1"/>
</dbReference>
<dbReference type="Gene3D" id="3.80.10.10">
    <property type="entry name" value="Ribonuclease Inhibitor"/>
    <property type="match status" value="1"/>
</dbReference>
<gene>
    <name evidence="5" type="ORF">T459_24019</name>
</gene>
<dbReference type="AlphaFoldDB" id="A0A2G2YU54"/>
<evidence type="ECO:0000313" key="6">
    <source>
        <dbReference type="Proteomes" id="UP000222542"/>
    </source>
</evidence>
<evidence type="ECO:0000256" key="2">
    <source>
        <dbReference type="ARBA" id="ARBA00022821"/>
    </source>
</evidence>
<dbReference type="Proteomes" id="UP000222542">
    <property type="component" value="Unassembled WGS sequence"/>
</dbReference>
<dbReference type="Gene3D" id="1.10.10.10">
    <property type="entry name" value="Winged helix-like DNA-binding domain superfamily/Winged helix DNA-binding domain"/>
    <property type="match status" value="1"/>
</dbReference>
<dbReference type="GO" id="GO:0006952">
    <property type="term" value="P:defense response"/>
    <property type="evidence" value="ECO:0007669"/>
    <property type="project" value="UniProtKB-KW"/>
</dbReference>
<dbReference type="InterPro" id="IPR036388">
    <property type="entry name" value="WH-like_DNA-bd_sf"/>
</dbReference>
<feature type="domain" description="Disease resistance protein winged helix" evidence="4">
    <location>
        <begin position="1"/>
        <end position="54"/>
    </location>
</feature>
<keyword evidence="6" id="KW-1185">Reference proteome</keyword>
<dbReference type="InterPro" id="IPR058922">
    <property type="entry name" value="WHD_DRP"/>
</dbReference>
<proteinExistence type="predicted"/>
<sequence length="404" mass="47294">MAEGFPKLENELEGEAEKCLQELVDRCLVLVSKRSLDEPKIRSCKVHDLIHDLCLREFTQSQDVFVLNDILPYDMCSDEAQSSNPVPLEYCRLGRHGIWLFKQWTGYWPGHYRVLLNPEYHHHLIRGQTTDDDNNLLKRTRSIFSRLLYLIWLRHLSMSGYFRVHPTIRNLCNLQTFIAKWQCTPTFPQQIWGLLELRHLETDSIDFPNPPSLLVKEERFFVFSNIHTISGIYPRCCIEEVMSGITNVKKLGLCGNEEDYVCFQESRFFNNFFHLHQLETLSFQVNRYLNLDNVLTIPSSKAFPATIKKLKLINTGLSWEDLNIIGELPNLEMLKLKNGAFLGDEWHPIEGEFARLKVLQLYRNEPKYWKATNDTSLSLSDLLLHLALNWMSYPLSLQKSTHYN</sequence>
<dbReference type="Pfam" id="PF23559">
    <property type="entry name" value="WHD_DRP"/>
    <property type="match status" value="1"/>
</dbReference>
<reference evidence="5 6" key="2">
    <citation type="journal article" date="2017" name="Genome Biol.">
        <title>New reference genome sequences of hot pepper reveal the massive evolution of plant disease-resistance genes by retroduplication.</title>
        <authorList>
            <person name="Kim S."/>
            <person name="Park J."/>
            <person name="Yeom S.I."/>
            <person name="Kim Y.M."/>
            <person name="Seo E."/>
            <person name="Kim K.T."/>
            <person name="Kim M.S."/>
            <person name="Lee J.M."/>
            <person name="Cheong K."/>
            <person name="Shin H.S."/>
            <person name="Kim S.B."/>
            <person name="Han K."/>
            <person name="Lee J."/>
            <person name="Park M."/>
            <person name="Lee H.A."/>
            <person name="Lee H.Y."/>
            <person name="Lee Y."/>
            <person name="Oh S."/>
            <person name="Lee J.H."/>
            <person name="Choi E."/>
            <person name="Choi E."/>
            <person name="Lee S.E."/>
            <person name="Jeon J."/>
            <person name="Kim H."/>
            <person name="Choi G."/>
            <person name="Song H."/>
            <person name="Lee J."/>
            <person name="Lee S.C."/>
            <person name="Kwon J.K."/>
            <person name="Lee H.Y."/>
            <person name="Koo N."/>
            <person name="Hong Y."/>
            <person name="Kim R.W."/>
            <person name="Kang W.H."/>
            <person name="Huh J.H."/>
            <person name="Kang B.C."/>
            <person name="Yang T.J."/>
            <person name="Lee Y.H."/>
            <person name="Bennetzen J.L."/>
            <person name="Choi D."/>
        </authorList>
    </citation>
    <scope>NUCLEOTIDE SEQUENCE [LARGE SCALE GENOMIC DNA]</scope>
    <source>
        <strain evidence="6">cv. CM334</strain>
    </source>
</reference>
<keyword evidence="2" id="KW-0611">Plant defense</keyword>
<dbReference type="InterPro" id="IPR032675">
    <property type="entry name" value="LRR_dom_sf"/>
</dbReference>
<evidence type="ECO:0000259" key="4">
    <source>
        <dbReference type="Pfam" id="PF23559"/>
    </source>
</evidence>
<dbReference type="Gramene" id="PHT73234">
    <property type="protein sequence ID" value="PHT73234"/>
    <property type="gene ID" value="T459_24019"/>
</dbReference>
<dbReference type="EMBL" id="AYRZ02000009">
    <property type="protein sequence ID" value="PHT73234.1"/>
    <property type="molecule type" value="Genomic_DNA"/>
</dbReference>
<organism evidence="5 6">
    <name type="scientific">Capsicum annuum</name>
    <name type="common">Capsicum pepper</name>
    <dbReference type="NCBI Taxonomy" id="4072"/>
    <lineage>
        <taxon>Eukaryota</taxon>
        <taxon>Viridiplantae</taxon>
        <taxon>Streptophyta</taxon>
        <taxon>Embryophyta</taxon>
        <taxon>Tracheophyta</taxon>
        <taxon>Spermatophyta</taxon>
        <taxon>Magnoliopsida</taxon>
        <taxon>eudicotyledons</taxon>
        <taxon>Gunneridae</taxon>
        <taxon>Pentapetalae</taxon>
        <taxon>asterids</taxon>
        <taxon>lamiids</taxon>
        <taxon>Solanales</taxon>
        <taxon>Solanaceae</taxon>
        <taxon>Solanoideae</taxon>
        <taxon>Capsiceae</taxon>
        <taxon>Capsicum</taxon>
    </lineage>
</organism>